<dbReference type="AlphaFoldDB" id="A0A7Y9USL1"/>
<sequence length="48" mass="5338">MGIFKKAGALGVAKMVIDEARKPENQARIKKAVDTAKTEVAKRQQKKR</sequence>
<dbReference type="RefSeq" id="WP_179518329.1">
    <property type="nucleotide sequence ID" value="NZ_JACCAC010000001.1"/>
</dbReference>
<evidence type="ECO:0000256" key="1">
    <source>
        <dbReference type="SAM" id="MobiDB-lite"/>
    </source>
</evidence>
<protein>
    <recommendedName>
        <fullName evidence="4">MT0933-like antitoxin protein</fullName>
    </recommendedName>
</protein>
<dbReference type="EMBL" id="JACCAC010000001">
    <property type="protein sequence ID" value="NYG55979.1"/>
    <property type="molecule type" value="Genomic_DNA"/>
</dbReference>
<feature type="compositionally biased region" description="Basic and acidic residues" evidence="1">
    <location>
        <begin position="26"/>
        <end position="42"/>
    </location>
</feature>
<comment type="caution">
    <text evidence="2">The sequence shown here is derived from an EMBL/GenBank/DDBJ whole genome shotgun (WGS) entry which is preliminary data.</text>
</comment>
<name>A0A7Y9USL1_9ACTN</name>
<accession>A0A7Y9USL1</accession>
<evidence type="ECO:0000313" key="2">
    <source>
        <dbReference type="EMBL" id="NYG55979.1"/>
    </source>
</evidence>
<evidence type="ECO:0000313" key="3">
    <source>
        <dbReference type="Proteomes" id="UP000544110"/>
    </source>
</evidence>
<feature type="region of interest" description="Disordered" evidence="1">
    <location>
        <begin position="26"/>
        <end position="48"/>
    </location>
</feature>
<keyword evidence="3" id="KW-1185">Reference proteome</keyword>
<organism evidence="2 3">
    <name type="scientific">Nocardioides perillae</name>
    <dbReference type="NCBI Taxonomy" id="1119534"/>
    <lineage>
        <taxon>Bacteria</taxon>
        <taxon>Bacillati</taxon>
        <taxon>Actinomycetota</taxon>
        <taxon>Actinomycetes</taxon>
        <taxon>Propionibacteriales</taxon>
        <taxon>Nocardioidaceae</taxon>
        <taxon>Nocardioides</taxon>
    </lineage>
</organism>
<evidence type="ECO:0008006" key="4">
    <source>
        <dbReference type="Google" id="ProtNLM"/>
    </source>
</evidence>
<dbReference type="Proteomes" id="UP000544110">
    <property type="component" value="Unassembled WGS sequence"/>
</dbReference>
<reference evidence="2 3" key="1">
    <citation type="submission" date="2020-07" db="EMBL/GenBank/DDBJ databases">
        <title>Sequencing the genomes of 1000 actinobacteria strains.</title>
        <authorList>
            <person name="Klenk H.-P."/>
        </authorList>
    </citation>
    <scope>NUCLEOTIDE SEQUENCE [LARGE SCALE GENOMIC DNA]</scope>
    <source>
        <strain evidence="2 3">DSM 24552</strain>
    </source>
</reference>
<gene>
    <name evidence="2" type="ORF">BJ989_002283</name>
</gene>
<proteinExistence type="predicted"/>